<reference evidence="2 3" key="1">
    <citation type="submission" date="2023-03" db="EMBL/GenBank/DDBJ databases">
        <title>Isolation and description of six Streptomyces strains from soil environments, able to metabolize different microbial glucans.</title>
        <authorList>
            <person name="Widen T."/>
            <person name="Larsbrink J."/>
        </authorList>
    </citation>
    <scope>NUCLEOTIDE SEQUENCE [LARGE SCALE GENOMIC DNA]</scope>
    <source>
        <strain evidence="2 3">Mut2</strain>
    </source>
</reference>
<gene>
    <name evidence="2" type="ORF">P8A22_15430</name>
</gene>
<dbReference type="Proteomes" id="UP001229952">
    <property type="component" value="Chromosome"/>
</dbReference>
<keyword evidence="3" id="KW-1185">Reference proteome</keyword>
<name>A0ABY9I345_9ACTN</name>
<evidence type="ECO:0000256" key="1">
    <source>
        <dbReference type="SAM" id="Phobius"/>
    </source>
</evidence>
<accession>A0ABY9I345</accession>
<evidence type="ECO:0000313" key="3">
    <source>
        <dbReference type="Proteomes" id="UP001229952"/>
    </source>
</evidence>
<dbReference type="RefSeq" id="WP_306087950.1">
    <property type="nucleotide sequence ID" value="NZ_CP120992.1"/>
</dbReference>
<feature type="transmembrane region" description="Helical" evidence="1">
    <location>
        <begin position="569"/>
        <end position="588"/>
    </location>
</feature>
<proteinExistence type="predicted"/>
<keyword evidence="1" id="KW-0472">Membrane</keyword>
<sequence>MRLAFLLAFLRVVRHRDAIGTDLAPDEAVALDAPDAPLRAAVAAAVAGDHAPARELLASTRTHAQWERRDACVSRLARTALHHDGWLENWTQESPGDPDAILVVADFQLHQAWEIRTDAGAEDVERDRFQAFFALLEDAVPVIGAAAELNPADPVPWRIALTHARSIQAPREVFDAYLAEARARDPHHFGCHEQALEYLCATWYGSHEEMFRYAERVADSAPPGSKLHALPLRAALEYRLAEQDEPDGPDGPDPYGPETEAALARALGLSGSYAAGDPEAAGFRNELALLLIMADRPAEALDAFRAIGVHATEFPWARLGDPLTEFLDARSDVRLDLASQIPFFGRPPEPPTGTPDWAELAPRAVAIVPAPPAEVAQAALLCGYSLRTAPAGEGSSYVEVVPEAVRSRRAALLPEEPLTSAAETFTTGESWPALVLHRAPGRSSITALHQGKLLAAHTWLTESPAPDHAEVRVTAQSLAQLYRRADPRPLAHILRATGDPAGHQEDLVKALGLPPVPPGFGGETQVLGELPGARVLARRGLLAGMRDTMSTGGSGHPPEPRPPRTPRWLLVRALMLLVLAAAATLAWWSPQIGWVRSSLLSIAVLHVAVRLRGAVRRRRRPTA</sequence>
<keyword evidence="1" id="KW-0812">Transmembrane</keyword>
<protein>
    <submittedName>
        <fullName evidence="2">DUF4034 domain-containing protein</fullName>
    </submittedName>
</protein>
<organism evidence="2 3">
    <name type="scientific">Streptomyces laculatispora</name>
    <dbReference type="NCBI Taxonomy" id="887464"/>
    <lineage>
        <taxon>Bacteria</taxon>
        <taxon>Bacillati</taxon>
        <taxon>Actinomycetota</taxon>
        <taxon>Actinomycetes</taxon>
        <taxon>Kitasatosporales</taxon>
        <taxon>Streptomycetaceae</taxon>
        <taxon>Streptomyces</taxon>
    </lineage>
</organism>
<dbReference type="EMBL" id="CP120992">
    <property type="protein sequence ID" value="WLQ41256.1"/>
    <property type="molecule type" value="Genomic_DNA"/>
</dbReference>
<evidence type="ECO:0000313" key="2">
    <source>
        <dbReference type="EMBL" id="WLQ41256.1"/>
    </source>
</evidence>
<keyword evidence="1" id="KW-1133">Transmembrane helix</keyword>